<accession>A0AAD6J449</accession>
<evidence type="ECO:0000313" key="1">
    <source>
        <dbReference type="EMBL" id="KAJ6263447.1"/>
    </source>
</evidence>
<sequence length="281" mass="32506">MPPKGKKVSSIEARLARMDEIGVEAMKAKAKELSDESQNYLPISQATRVAYDRSHDEGRRTGDTREFADKFIQYCKDYFSHPVQAGMKGKITTNWQTYTLLHRKNALALWAIYKLDIEFSMIYPTWTRLIHGHIFMLADEYMVVLFDHLAGSLSKDKHSPDQFKTFHITPRNRIQDLPCDLTISLTILAIKQGRVPFKDMSVLEEFINDGKLPANIPFNRRFNRATIFSSRELENQISQTCPCTLMPKSRRILGETKNVRRKLHGKERVQVLCVRVQFPLS</sequence>
<proteinExistence type="predicted"/>
<dbReference type="Proteomes" id="UP001221413">
    <property type="component" value="Unassembled WGS sequence"/>
</dbReference>
<gene>
    <name evidence="1" type="ORF">Dda_2011</name>
</gene>
<keyword evidence="2" id="KW-1185">Reference proteome</keyword>
<organism evidence="1 2">
    <name type="scientific">Drechslerella dactyloides</name>
    <name type="common">Nematode-trapping fungus</name>
    <name type="synonym">Arthrobotrys dactyloides</name>
    <dbReference type="NCBI Taxonomy" id="74499"/>
    <lineage>
        <taxon>Eukaryota</taxon>
        <taxon>Fungi</taxon>
        <taxon>Dikarya</taxon>
        <taxon>Ascomycota</taxon>
        <taxon>Pezizomycotina</taxon>
        <taxon>Orbiliomycetes</taxon>
        <taxon>Orbiliales</taxon>
        <taxon>Orbiliaceae</taxon>
        <taxon>Drechslerella</taxon>
    </lineage>
</organism>
<dbReference type="AlphaFoldDB" id="A0AAD6J449"/>
<comment type="caution">
    <text evidence="1">The sequence shown here is derived from an EMBL/GenBank/DDBJ whole genome shotgun (WGS) entry which is preliminary data.</text>
</comment>
<evidence type="ECO:0000313" key="2">
    <source>
        <dbReference type="Proteomes" id="UP001221413"/>
    </source>
</evidence>
<protein>
    <submittedName>
        <fullName evidence="1">Uncharacterized protein</fullName>
    </submittedName>
</protein>
<dbReference type="EMBL" id="JAQGDS010000002">
    <property type="protein sequence ID" value="KAJ6263447.1"/>
    <property type="molecule type" value="Genomic_DNA"/>
</dbReference>
<reference evidence="1" key="1">
    <citation type="submission" date="2023-01" db="EMBL/GenBank/DDBJ databases">
        <title>The chitinases involved in constricting ring structure development in the nematode-trapping fungus Drechslerella dactyloides.</title>
        <authorList>
            <person name="Wang R."/>
            <person name="Zhang L."/>
            <person name="Tang P."/>
            <person name="Li S."/>
            <person name="Liang L."/>
        </authorList>
    </citation>
    <scope>NUCLEOTIDE SEQUENCE</scope>
    <source>
        <strain evidence="1">YMF1.00031</strain>
    </source>
</reference>
<name>A0AAD6J449_DREDA</name>